<dbReference type="Proteomes" id="UP000542111">
    <property type="component" value="Unassembled WGS sequence"/>
</dbReference>
<dbReference type="EMBL" id="JAAQYP010000018">
    <property type="protein sequence ID" value="NNA96113.1"/>
    <property type="molecule type" value="Genomic_DNA"/>
</dbReference>
<proteinExistence type="predicted"/>
<dbReference type="RefSeq" id="WP_169897884.1">
    <property type="nucleotide sequence ID" value="NZ_JAAQYP010000018.1"/>
</dbReference>
<comment type="caution">
    <text evidence="1">The sequence shown here is derived from an EMBL/GenBank/DDBJ whole genome shotgun (WGS) entry which is preliminary data.</text>
</comment>
<dbReference type="GO" id="GO:0006355">
    <property type="term" value="P:regulation of DNA-templated transcription"/>
    <property type="evidence" value="ECO:0007669"/>
    <property type="project" value="InterPro"/>
</dbReference>
<dbReference type="AlphaFoldDB" id="A0A7Y1MPZ3"/>
<accession>A0A7Y1MPZ3</accession>
<protein>
    <recommendedName>
        <fullName evidence="3">Replication protein</fullName>
    </recommendedName>
</protein>
<evidence type="ECO:0008006" key="3">
    <source>
        <dbReference type="Google" id="ProtNLM"/>
    </source>
</evidence>
<name>A0A7Y1MPZ3_9PSED</name>
<sequence length="472" mass="55049">MHSQYNYNISVLQSNSKPHIFSDIFEPLNYHIQSEKELKEHPKFSKVAICLKGKQYKNGFEQKTIEVQNLKETLKSYDSAVDCYITSNQFIFGRSEAKLCNLVMLSCDLDTYKTEKYKNTTHDELIKDVKEICLLNSLPFPSTIMYSGNGYYLKWIFTEKVKAFKVSKEHRAMLKAPTTVEKWKIAQRVINKLFEDFGSDTKALDVARLLRLCGTINSKTGKRAELLETNENHSFDYLLDVLKAHTTQEDQDGVLPKQKKPKVSQIKPVKLKSAVKSLIVINDEKKQEPNKNFIAKNTRTLAKARYEDLLKLIEIRGDVNGERMNFVFWICNFMSITGRMNYLEFEEQAKKIGDRIFKSTDWRFDDLSTLEDKIKEYNLKTIIKAGEKSYIPLYTPKNSTLISIFNITEDEQKILKTIISADEIKRRDRERKTAIRRKKGMKEQEGDKNTQPWLLLGISRRTYYTRKKNGLL</sequence>
<evidence type="ECO:0000313" key="2">
    <source>
        <dbReference type="Proteomes" id="UP000542111"/>
    </source>
</evidence>
<dbReference type="InterPro" id="IPR013321">
    <property type="entry name" value="Arc_rbn_hlx_hlx"/>
</dbReference>
<dbReference type="Gene3D" id="1.10.1220.10">
    <property type="entry name" value="Met repressor-like"/>
    <property type="match status" value="1"/>
</dbReference>
<evidence type="ECO:0000313" key="1">
    <source>
        <dbReference type="EMBL" id="NNA96113.1"/>
    </source>
</evidence>
<organism evidence="1 2">
    <name type="scientific">Pseudomonas gessardii</name>
    <dbReference type="NCBI Taxonomy" id="78544"/>
    <lineage>
        <taxon>Bacteria</taxon>
        <taxon>Pseudomonadati</taxon>
        <taxon>Pseudomonadota</taxon>
        <taxon>Gammaproteobacteria</taxon>
        <taxon>Pseudomonadales</taxon>
        <taxon>Pseudomonadaceae</taxon>
        <taxon>Pseudomonas</taxon>
    </lineage>
</organism>
<reference evidence="1 2" key="1">
    <citation type="journal article" date="2020" name="Front. Microbiol.">
        <title>Genetic Organization of the aprX-lipA2 Operon Affects the Proteolytic Potential of Pseudomonas Species in Milk.</title>
        <authorList>
            <person name="Maier C."/>
            <person name="Huptas C."/>
            <person name="von Neubeck M."/>
            <person name="Scherer S."/>
            <person name="Wenning M."/>
            <person name="Lucking G."/>
        </authorList>
    </citation>
    <scope>NUCLEOTIDE SEQUENCE [LARGE SCALE GENOMIC DNA]</scope>
    <source>
        <strain evidence="1 2">G4779</strain>
    </source>
</reference>
<gene>
    <name evidence="1" type="ORF">HBO33_13130</name>
</gene>